<sequence length="89" mass="10267">MNFKQASNLLNGVKHLFESENFNGKDEFIKLSLEKLEGFLANQKSKEIAENVSKCFLKHDTGKKTYKSALKSHTFKGYKGRQIKERVEL</sequence>
<dbReference type="Proteomes" id="UP000275504">
    <property type="component" value="Chromosome"/>
</dbReference>
<proteinExistence type="predicted"/>
<dbReference type="AlphaFoldDB" id="A0A3S4S6B5"/>
<organism evidence="2 3">
    <name type="scientific">Campylobacter jejuni subsp. doylei</name>
    <dbReference type="NCBI Taxonomy" id="32021"/>
    <lineage>
        <taxon>Bacteria</taxon>
        <taxon>Pseudomonadati</taxon>
        <taxon>Campylobacterota</taxon>
        <taxon>Epsilonproteobacteria</taxon>
        <taxon>Campylobacterales</taxon>
        <taxon>Campylobacteraceae</taxon>
        <taxon>Campylobacter</taxon>
    </lineage>
</organism>
<evidence type="ECO:0000313" key="3">
    <source>
        <dbReference type="Proteomes" id="UP000275504"/>
    </source>
</evidence>
<protein>
    <submittedName>
        <fullName evidence="2">Uncharacterized protein</fullName>
    </submittedName>
</protein>
<evidence type="ECO:0000313" key="2">
    <source>
        <dbReference type="EMBL" id="VEG60866.1"/>
    </source>
</evidence>
<gene>
    <name evidence="1" type="ORF">NCTC11951_00038</name>
    <name evidence="2" type="ORF">NCTC11951_00485</name>
</gene>
<name>A0A3S4S6B5_CAMJU</name>
<dbReference type="EMBL" id="LR134359">
    <property type="protein sequence ID" value="VEG59984.1"/>
    <property type="molecule type" value="Genomic_DNA"/>
</dbReference>
<dbReference type="EMBL" id="LR134359">
    <property type="protein sequence ID" value="VEG60866.1"/>
    <property type="molecule type" value="Genomic_DNA"/>
</dbReference>
<evidence type="ECO:0000313" key="1">
    <source>
        <dbReference type="EMBL" id="VEG59984.1"/>
    </source>
</evidence>
<accession>A0A3S4S6B5</accession>
<reference evidence="2 3" key="1">
    <citation type="submission" date="2018-12" db="EMBL/GenBank/DDBJ databases">
        <authorList>
            <consortium name="Pathogen Informatics"/>
        </authorList>
    </citation>
    <scope>NUCLEOTIDE SEQUENCE [LARGE SCALE GENOMIC DNA]</scope>
    <source>
        <strain evidence="2 3">NCTC11951</strain>
    </source>
</reference>